<sequence length="208" mass="20950">MPCALGLADSSMPPASGLAVLGRFAPLAVVPRREVLLLPPEATSTKLHLAQAVIAAKSSTEYGGGCGGPVSADACVAPGAVESTSAVAEPGVGDAPFLLGKGSAPLEVPATPPAEALPFLPPLDEPRPLLLLLAALRSPSNGVDSEASPPLVLPFAPLPRALRPGRQHRQYEKSSCAILWMGLLGLVPDVGRCGAGSPRGTAGRGPVQ</sequence>
<evidence type="ECO:0000313" key="1">
    <source>
        <dbReference type="EMBL" id="PWN28084.1"/>
    </source>
</evidence>
<name>A0A316USW2_9BASI</name>
<accession>A0A316USW2</accession>
<dbReference type="AlphaFoldDB" id="A0A316USW2"/>
<dbReference type="RefSeq" id="XP_025362696.1">
    <property type="nucleotide sequence ID" value="XM_025506026.1"/>
</dbReference>
<dbReference type="GeneID" id="37027849"/>
<proteinExistence type="predicted"/>
<protein>
    <submittedName>
        <fullName evidence="1">Uncharacterized protein</fullName>
    </submittedName>
</protein>
<keyword evidence="2" id="KW-1185">Reference proteome</keyword>
<gene>
    <name evidence="1" type="ORF">BDZ90DRAFT_231844</name>
</gene>
<evidence type="ECO:0000313" key="2">
    <source>
        <dbReference type="Proteomes" id="UP000245884"/>
    </source>
</evidence>
<reference evidence="1 2" key="1">
    <citation type="journal article" date="2018" name="Mol. Biol. Evol.">
        <title>Broad Genomic Sampling Reveals a Smut Pathogenic Ancestry of the Fungal Clade Ustilaginomycotina.</title>
        <authorList>
            <person name="Kijpornyongpan T."/>
            <person name="Mondo S.J."/>
            <person name="Barry K."/>
            <person name="Sandor L."/>
            <person name="Lee J."/>
            <person name="Lipzen A."/>
            <person name="Pangilinan J."/>
            <person name="LaButti K."/>
            <person name="Hainaut M."/>
            <person name="Henrissat B."/>
            <person name="Grigoriev I.V."/>
            <person name="Spatafora J.W."/>
            <person name="Aime M.C."/>
        </authorList>
    </citation>
    <scope>NUCLEOTIDE SEQUENCE [LARGE SCALE GENOMIC DNA]</scope>
    <source>
        <strain evidence="1 2">MCA 5214</strain>
    </source>
</reference>
<dbReference type="Proteomes" id="UP000245884">
    <property type="component" value="Unassembled WGS sequence"/>
</dbReference>
<organism evidence="1 2">
    <name type="scientific">Jaminaea rosea</name>
    <dbReference type="NCBI Taxonomy" id="1569628"/>
    <lineage>
        <taxon>Eukaryota</taxon>
        <taxon>Fungi</taxon>
        <taxon>Dikarya</taxon>
        <taxon>Basidiomycota</taxon>
        <taxon>Ustilaginomycotina</taxon>
        <taxon>Exobasidiomycetes</taxon>
        <taxon>Microstromatales</taxon>
        <taxon>Microstromatales incertae sedis</taxon>
        <taxon>Jaminaea</taxon>
    </lineage>
</organism>
<dbReference type="EMBL" id="KZ819666">
    <property type="protein sequence ID" value="PWN28084.1"/>
    <property type="molecule type" value="Genomic_DNA"/>
</dbReference>